<dbReference type="InterPro" id="IPR011466">
    <property type="entry name" value="DUF1572"/>
</dbReference>
<dbReference type="Pfam" id="PF07609">
    <property type="entry name" value="DUF1572"/>
    <property type="match status" value="1"/>
</dbReference>
<dbReference type="Proteomes" id="UP000244193">
    <property type="component" value="Chromosome"/>
</dbReference>
<evidence type="ECO:0000313" key="1">
    <source>
        <dbReference type="EMBL" id="AWA30880.1"/>
    </source>
</evidence>
<organism evidence="1 2">
    <name type="scientific">Flavobacterium magnum</name>
    <dbReference type="NCBI Taxonomy" id="2162713"/>
    <lineage>
        <taxon>Bacteria</taxon>
        <taxon>Pseudomonadati</taxon>
        <taxon>Bacteroidota</taxon>
        <taxon>Flavobacteriia</taxon>
        <taxon>Flavobacteriales</taxon>
        <taxon>Flavobacteriaceae</taxon>
        <taxon>Flavobacterium</taxon>
    </lineage>
</organism>
<dbReference type="RefSeq" id="WP_108372303.1">
    <property type="nucleotide sequence ID" value="NZ_CP028811.1"/>
</dbReference>
<dbReference type="InterPro" id="IPR034660">
    <property type="entry name" value="DinB/YfiT-like"/>
</dbReference>
<dbReference type="OrthoDB" id="9814103at2"/>
<dbReference type="EMBL" id="CP028811">
    <property type="protein sequence ID" value="AWA30880.1"/>
    <property type="molecule type" value="Genomic_DNA"/>
</dbReference>
<sequence>MKSNDVLAARFREVILNGTWIANTNFMDQLTGTDLVTVTTKYESLNTIADLARHIHYYINGLNGFFREGTLDIRDQFSFDFAPMERQDQWDDFIVQFNEDAEDFAAMIEQLPEERMQQVFVDAKYGSYHRNIDAMIEHCYYHLGQVVLIKKLVISEHKENGSI</sequence>
<name>A0A2S0RHZ4_9FLAO</name>
<accession>A0A2S0RHZ4</accession>
<dbReference type="SUPFAM" id="SSF109854">
    <property type="entry name" value="DinB/YfiT-like putative metalloenzymes"/>
    <property type="match status" value="1"/>
</dbReference>
<reference evidence="1 2" key="1">
    <citation type="submission" date="2018-04" db="EMBL/GenBank/DDBJ databases">
        <title>Genome sequencing of Flavobacterium sp. HYN0048.</title>
        <authorList>
            <person name="Yi H."/>
            <person name="Baek C."/>
        </authorList>
    </citation>
    <scope>NUCLEOTIDE SEQUENCE [LARGE SCALE GENOMIC DNA]</scope>
    <source>
        <strain evidence="1 2">HYN0048</strain>
    </source>
</reference>
<keyword evidence="2" id="KW-1185">Reference proteome</keyword>
<evidence type="ECO:0000313" key="2">
    <source>
        <dbReference type="Proteomes" id="UP000244193"/>
    </source>
</evidence>
<protein>
    <submittedName>
        <fullName evidence="1">DUF1572 domain-containing protein</fullName>
    </submittedName>
</protein>
<dbReference type="KEGG" id="fmg:HYN48_12770"/>
<dbReference type="Gene3D" id="1.20.120.450">
    <property type="entry name" value="dinb family like domain"/>
    <property type="match status" value="1"/>
</dbReference>
<proteinExistence type="predicted"/>
<gene>
    <name evidence="1" type="ORF">HYN48_12770</name>
</gene>
<dbReference type="AlphaFoldDB" id="A0A2S0RHZ4"/>